<comment type="catalytic activity">
    <reaction evidence="11">
        <text>(2R)-2,3-dihydroxy-3-methylbutanoate = 3-methyl-2-oxobutanoate + H2O</text>
        <dbReference type="Rhea" id="RHEA:24809"/>
        <dbReference type="ChEBI" id="CHEBI:11851"/>
        <dbReference type="ChEBI" id="CHEBI:15377"/>
        <dbReference type="ChEBI" id="CHEBI:49072"/>
        <dbReference type="EC" id="4.2.1.9"/>
    </reaction>
    <physiologicalReaction direction="left-to-right" evidence="11">
        <dbReference type="Rhea" id="RHEA:24810"/>
    </physiologicalReaction>
</comment>
<comment type="subunit">
    <text evidence="15">Homodimer.</text>
</comment>
<dbReference type="InterPro" id="IPR037237">
    <property type="entry name" value="IlvD/EDD_N"/>
</dbReference>
<dbReference type="Proteomes" id="UP000318405">
    <property type="component" value="Unassembled WGS sequence"/>
</dbReference>
<evidence type="ECO:0000256" key="10">
    <source>
        <dbReference type="ARBA" id="ARBA00023304"/>
    </source>
</evidence>
<feature type="domain" description="Dihydroxy-acid/6-phosphogluconate dehydratase N-terminal" evidence="16">
    <location>
        <begin position="38"/>
        <end position="355"/>
    </location>
</feature>
<dbReference type="RefSeq" id="WP_143946624.1">
    <property type="nucleotide sequence ID" value="NZ_BAABMB010000004.1"/>
</dbReference>
<evidence type="ECO:0000256" key="8">
    <source>
        <dbReference type="ARBA" id="ARBA00023014"/>
    </source>
</evidence>
<comment type="pathway">
    <text evidence="13 15">Amino-acid biosynthesis; L-isoleucine biosynthesis; L-isoleucine from 2-oxobutanoate: step 3/4.</text>
</comment>
<evidence type="ECO:0000256" key="9">
    <source>
        <dbReference type="ARBA" id="ARBA00023239"/>
    </source>
</evidence>
<feature type="active site" description="Proton acceptor" evidence="15">
    <location>
        <position position="475"/>
    </location>
</feature>
<dbReference type="PROSITE" id="PS00887">
    <property type="entry name" value="ILVD_EDD_2"/>
    <property type="match status" value="1"/>
</dbReference>
<feature type="binding site" evidence="15">
    <location>
        <position position="53"/>
    </location>
    <ligand>
        <name>[2Fe-2S] cluster</name>
        <dbReference type="ChEBI" id="CHEBI:190135"/>
    </ligand>
</feature>
<evidence type="ECO:0000256" key="6">
    <source>
        <dbReference type="ARBA" id="ARBA00022842"/>
    </source>
</evidence>
<feature type="domain" description="Dihydroxy-acid/6-phosphogluconate dehydratase C-terminal" evidence="17">
    <location>
        <begin position="366"/>
        <end position="556"/>
    </location>
</feature>
<dbReference type="FunFam" id="3.50.30.80:FF:000001">
    <property type="entry name" value="Dihydroxy-acid dehydratase"/>
    <property type="match status" value="1"/>
</dbReference>
<organism evidence="18 19">
    <name type="scientific">Verticiella sediminum</name>
    <dbReference type="NCBI Taxonomy" id="1247510"/>
    <lineage>
        <taxon>Bacteria</taxon>
        <taxon>Pseudomonadati</taxon>
        <taxon>Pseudomonadota</taxon>
        <taxon>Betaproteobacteria</taxon>
        <taxon>Burkholderiales</taxon>
        <taxon>Alcaligenaceae</taxon>
        <taxon>Verticiella</taxon>
    </lineage>
</organism>
<dbReference type="Gene3D" id="3.50.30.80">
    <property type="entry name" value="IlvD/EDD C-terminal domain-like"/>
    <property type="match status" value="1"/>
</dbReference>
<evidence type="ECO:0000256" key="5">
    <source>
        <dbReference type="ARBA" id="ARBA00022723"/>
    </source>
</evidence>
<sequence>MPGPLMKHRSRMVTDGLTRAPHRAFLRGTGWNDAAFDKPVVGIVSTHGENTPCSMGLAPQADRARLGVAAGGGVPVSFSTISVSDGTSMNHGGMRMSLLSRETVADSVELAVRGHAYDGLVAFAGCDKTLPGMMMAMVRVNVPAVFLYGGAALPGRTAGRTTNILDAIEAVGQVQRGAMTREELAQIERTCLPSVGACPGQFTANTMAMVGEALGLAPLGSAMMPAVYSERLALAQAAGEHVVRVLREGGPLPRDLVTRASLENACAAVAATGGSTNAALHIPAIAHEAGILFTLDDVAEVFQRTPLIGNLQPGGRYLAKDLHEIGGVPVVLRTLLEGGHVHGEALTLSGARLADALAEAPAADGEIVRGCAQALHPSGGVTVLKGNLAPEGALLKIAGLASLRFSGPARVFENEEACMRAVSSRRSYRPGEVLVIRNEGPKGGPGMREMLSVTAALYGQGMGERVALLTDGRFSGATRGMCIGYVGPEAAAGGPIGLVRDGDLIEIDAVANTLQLHVGEAELAERRAVYVPPPRPPLAGVLEKYALLVRSAAQGAVTHSGNVQWPYETPEAE</sequence>
<evidence type="ECO:0000256" key="7">
    <source>
        <dbReference type="ARBA" id="ARBA00023004"/>
    </source>
</evidence>
<evidence type="ECO:0000256" key="15">
    <source>
        <dbReference type="HAMAP-Rule" id="MF_00012"/>
    </source>
</evidence>
<dbReference type="Pfam" id="PF24877">
    <property type="entry name" value="ILV_EDD_C"/>
    <property type="match status" value="1"/>
</dbReference>
<dbReference type="InterPro" id="IPR050165">
    <property type="entry name" value="DHAD_IlvD/Edd"/>
</dbReference>
<dbReference type="EMBL" id="VLTJ01000005">
    <property type="protein sequence ID" value="TSH98309.1"/>
    <property type="molecule type" value="Genomic_DNA"/>
</dbReference>
<keyword evidence="6 15" id="KW-0460">Magnesium</keyword>
<feature type="modified residue" description="N6-carboxylysine" evidence="15">
    <location>
        <position position="128"/>
    </location>
</feature>
<dbReference type="Pfam" id="PF00920">
    <property type="entry name" value="ILVD_EDD_N"/>
    <property type="match status" value="1"/>
</dbReference>
<dbReference type="GO" id="GO:0000287">
    <property type="term" value="F:magnesium ion binding"/>
    <property type="evidence" value="ECO:0007669"/>
    <property type="project" value="UniProtKB-UniRule"/>
</dbReference>
<dbReference type="UniPathway" id="UPA00047">
    <property type="reaction ID" value="UER00057"/>
</dbReference>
<dbReference type="UniPathway" id="UPA00049">
    <property type="reaction ID" value="UER00061"/>
</dbReference>
<dbReference type="InterPro" id="IPR000581">
    <property type="entry name" value="ILV_EDD_N"/>
</dbReference>
<evidence type="ECO:0000256" key="2">
    <source>
        <dbReference type="ARBA" id="ARBA00006486"/>
    </source>
</evidence>
<evidence type="ECO:0000256" key="3">
    <source>
        <dbReference type="ARBA" id="ARBA00022605"/>
    </source>
</evidence>
<dbReference type="PROSITE" id="PS00886">
    <property type="entry name" value="ILVD_EDD_1"/>
    <property type="match status" value="1"/>
</dbReference>
<comment type="function">
    <text evidence="15">Functions in the biosynthesis of branched-chain amino acids. Catalyzes the dehydration of (2R,3R)-2,3-dihydroxy-3-methylpentanoate (2,3-dihydroxy-3-methylvalerate) into 2-oxo-3-methylpentanoate (2-oxo-3-methylvalerate) and of (2R)-2,3-dihydroxy-3-methylbutanoate (2,3-dihydroxyisovalerate) into 2-oxo-3-methylbutanoate (2-oxoisovalerate), the penultimate precursor to L-isoleucine and L-valine, respectively.</text>
</comment>
<dbReference type="InterPro" id="IPR042096">
    <property type="entry name" value="Dihydro-acid_dehy_C"/>
</dbReference>
<keyword evidence="9 15" id="KW-0456">Lyase</keyword>
<evidence type="ECO:0000259" key="16">
    <source>
        <dbReference type="Pfam" id="PF00920"/>
    </source>
</evidence>
<evidence type="ECO:0000256" key="13">
    <source>
        <dbReference type="ARBA" id="ARBA00029437"/>
    </source>
</evidence>
<comment type="caution">
    <text evidence="15">Lacks conserved residue(s) required for the propagation of feature annotation.</text>
</comment>
<evidence type="ECO:0000256" key="14">
    <source>
        <dbReference type="ARBA" id="ARBA00029490"/>
    </source>
</evidence>
<comment type="cofactor">
    <cofactor evidence="15">
        <name>[2Fe-2S] cluster</name>
        <dbReference type="ChEBI" id="CHEBI:190135"/>
    </cofactor>
    <text evidence="15">Binds 1 [2Fe-2S] cluster per subunit. This cluster acts as a Lewis acid cofactor.</text>
</comment>
<dbReference type="InterPro" id="IPR056740">
    <property type="entry name" value="ILV_EDD_C"/>
</dbReference>
<dbReference type="EC" id="4.2.1.9" evidence="14 15"/>
<feature type="binding site" description="via carbamate group" evidence="15">
    <location>
        <position position="128"/>
    </location>
    <ligand>
        <name>Mg(2+)</name>
        <dbReference type="ChEBI" id="CHEBI:18420"/>
    </ligand>
</feature>
<comment type="cofactor">
    <cofactor evidence="1 15">
        <name>Mg(2+)</name>
        <dbReference type="ChEBI" id="CHEBI:18420"/>
    </cofactor>
</comment>
<keyword evidence="19" id="KW-1185">Reference proteome</keyword>
<feature type="binding site" evidence="15">
    <location>
        <position position="127"/>
    </location>
    <ligand>
        <name>Mg(2+)</name>
        <dbReference type="ChEBI" id="CHEBI:18420"/>
    </ligand>
</feature>
<dbReference type="GO" id="GO:0004160">
    <property type="term" value="F:dihydroxy-acid dehydratase activity"/>
    <property type="evidence" value="ECO:0007669"/>
    <property type="project" value="UniProtKB-UniRule"/>
</dbReference>
<dbReference type="NCBIfam" id="NF002068">
    <property type="entry name" value="PRK00911.1"/>
    <property type="match status" value="1"/>
</dbReference>
<accession>A0A556AZF1</accession>
<dbReference type="SUPFAM" id="SSF143975">
    <property type="entry name" value="IlvD/EDD N-terminal domain-like"/>
    <property type="match status" value="1"/>
</dbReference>
<dbReference type="GO" id="GO:0009097">
    <property type="term" value="P:isoleucine biosynthetic process"/>
    <property type="evidence" value="ECO:0007669"/>
    <property type="project" value="UniProtKB-UniRule"/>
</dbReference>
<dbReference type="PANTHER" id="PTHR21000">
    <property type="entry name" value="DIHYDROXY-ACID DEHYDRATASE DAD"/>
    <property type="match status" value="1"/>
</dbReference>
<dbReference type="PANTHER" id="PTHR21000:SF5">
    <property type="entry name" value="DIHYDROXY-ACID DEHYDRATASE, MITOCHONDRIAL"/>
    <property type="match status" value="1"/>
</dbReference>
<evidence type="ECO:0000256" key="11">
    <source>
        <dbReference type="ARBA" id="ARBA00029304"/>
    </source>
</evidence>
<keyword evidence="7 15" id="KW-0408">Iron</keyword>
<reference evidence="18 19" key="1">
    <citation type="submission" date="2019-07" db="EMBL/GenBank/DDBJ databases">
        <title>Qingshengfaniella alkalisoli gen. nov., sp. nov., isolated from saline soil.</title>
        <authorList>
            <person name="Xu L."/>
            <person name="Huang X.-X."/>
            <person name="Sun J.-Q."/>
        </authorList>
    </citation>
    <scope>NUCLEOTIDE SEQUENCE [LARGE SCALE GENOMIC DNA]</scope>
    <source>
        <strain evidence="18 19">DSM 27279</strain>
    </source>
</reference>
<feature type="binding site" evidence="15">
    <location>
        <position position="85"/>
    </location>
    <ligand>
        <name>Mg(2+)</name>
        <dbReference type="ChEBI" id="CHEBI:18420"/>
    </ligand>
</feature>
<evidence type="ECO:0000259" key="17">
    <source>
        <dbReference type="Pfam" id="PF24877"/>
    </source>
</evidence>
<keyword evidence="3 15" id="KW-0028">Amino-acid biosynthesis</keyword>
<comment type="caution">
    <text evidence="18">The sequence shown here is derived from an EMBL/GenBank/DDBJ whole genome shotgun (WGS) entry which is preliminary data.</text>
</comment>
<dbReference type="GO" id="GO:0009099">
    <property type="term" value="P:L-valine biosynthetic process"/>
    <property type="evidence" value="ECO:0007669"/>
    <property type="project" value="UniProtKB-UniRule"/>
</dbReference>
<dbReference type="SUPFAM" id="SSF52016">
    <property type="entry name" value="LeuD/IlvD-like"/>
    <property type="match status" value="1"/>
</dbReference>
<keyword evidence="10 15" id="KW-0100">Branched-chain amino acid biosynthesis</keyword>
<keyword evidence="8 15" id="KW-0411">Iron-sulfur</keyword>
<dbReference type="GO" id="GO:0051537">
    <property type="term" value="F:2 iron, 2 sulfur cluster binding"/>
    <property type="evidence" value="ECO:0007669"/>
    <property type="project" value="UniProtKB-UniRule"/>
</dbReference>
<evidence type="ECO:0000313" key="19">
    <source>
        <dbReference type="Proteomes" id="UP000318405"/>
    </source>
</evidence>
<gene>
    <name evidence="15" type="primary">ilvD</name>
    <name evidence="18" type="ORF">FOZ76_02865</name>
</gene>
<evidence type="ECO:0000256" key="4">
    <source>
        <dbReference type="ARBA" id="ARBA00022714"/>
    </source>
</evidence>
<feature type="binding site" evidence="15">
    <location>
        <position position="449"/>
    </location>
    <ligand>
        <name>Mg(2+)</name>
        <dbReference type="ChEBI" id="CHEBI:18420"/>
    </ligand>
</feature>
<dbReference type="InterPro" id="IPR004404">
    <property type="entry name" value="DihydroxyA_deHydtase"/>
</dbReference>
<keyword evidence="4 15" id="KW-0001">2Fe-2S</keyword>
<evidence type="ECO:0000256" key="12">
    <source>
        <dbReference type="ARBA" id="ARBA00029436"/>
    </source>
</evidence>
<comment type="catalytic activity">
    <reaction evidence="15">
        <text>(2R,3R)-2,3-dihydroxy-3-methylpentanoate = (S)-3-methyl-2-oxopentanoate + H2O</text>
        <dbReference type="Rhea" id="RHEA:27694"/>
        <dbReference type="ChEBI" id="CHEBI:15377"/>
        <dbReference type="ChEBI" id="CHEBI:35146"/>
        <dbReference type="ChEBI" id="CHEBI:49258"/>
        <dbReference type="EC" id="4.2.1.9"/>
    </reaction>
</comment>
<proteinExistence type="inferred from homology"/>
<dbReference type="InterPro" id="IPR020558">
    <property type="entry name" value="DiOHA_6PGluconate_deHydtase_CS"/>
</dbReference>
<dbReference type="HAMAP" id="MF_00012">
    <property type="entry name" value="IlvD"/>
    <property type="match status" value="1"/>
</dbReference>
<evidence type="ECO:0000256" key="1">
    <source>
        <dbReference type="ARBA" id="ARBA00001946"/>
    </source>
</evidence>
<dbReference type="OrthoDB" id="9807077at2"/>
<evidence type="ECO:0000313" key="18">
    <source>
        <dbReference type="EMBL" id="TSH98309.1"/>
    </source>
</evidence>
<comment type="pathway">
    <text evidence="12 15">Amino-acid biosynthesis; L-valine biosynthesis; L-valine from pyruvate: step 3/4.</text>
</comment>
<name>A0A556AZF1_9BURK</name>
<protein>
    <recommendedName>
        <fullName evidence="14 15">Dihydroxy-acid dehydratase</fullName>
        <shortName evidence="15">DAD</shortName>
        <ecNumber evidence="14 15">4.2.1.9</ecNumber>
    </recommendedName>
</protein>
<dbReference type="AlphaFoldDB" id="A0A556AZF1"/>
<comment type="similarity">
    <text evidence="2 15">Belongs to the IlvD/Edd family.</text>
</comment>
<keyword evidence="5 15" id="KW-0479">Metal-binding</keyword>